<dbReference type="EMBL" id="NCXO01000055">
    <property type="protein sequence ID" value="OSC28371.1"/>
    <property type="molecule type" value="Genomic_DNA"/>
</dbReference>
<dbReference type="PANTHER" id="PTHR30188:SF4">
    <property type="entry name" value="PROTEIN TRIGALACTOSYLDIACYLGLYCEROL 1, CHLOROPLASTIC"/>
    <property type="match status" value="1"/>
</dbReference>
<feature type="transmembrane region" description="Helical" evidence="2">
    <location>
        <begin position="319"/>
        <end position="341"/>
    </location>
</feature>
<feature type="transmembrane region" description="Helical" evidence="2">
    <location>
        <begin position="287"/>
        <end position="307"/>
    </location>
</feature>
<dbReference type="AlphaFoldDB" id="A0AA91PBX2"/>
<dbReference type="Pfam" id="PF02405">
    <property type="entry name" value="MlaE"/>
    <property type="match status" value="1"/>
</dbReference>
<sequence>MRRSSGGPAATRSRWAGPTGGPGGRPARPDPTGPTDKDGDHDGDGVHGRWVHGRRVHGRRGAAPRGAAMAPVVAAAAPLTARAPRTLRRGVSRVTAPPVRGVATVGRGVRLVGAVAGHTVRDTLTLRLPVGELVVQAWTLLKVTAIPAVLMAVPIGALVSVQVGGLVNQVGATSLVGAASGFGVIRQGSPMAAGLLMGGAAAAAIASDLGSRQVREELDALRAMAIDPVRRLVVPRVLALLLIAPLLCFVIIGAAVAAAYLIAIGVNDVTPGSFWMSFGAFAKVTDLWFAIGKATVFGGIVGVVSSLRGMEARRGPRGVADAVNSAVVLNVIGIVIANVAITQLQTMFFPTEIA</sequence>
<name>A0AA91PBX2_9MYCO</name>
<dbReference type="PANTHER" id="PTHR30188">
    <property type="entry name" value="ABC TRANSPORTER PERMEASE PROTEIN-RELATED"/>
    <property type="match status" value="1"/>
</dbReference>
<feature type="compositionally biased region" description="Basic residues" evidence="1">
    <location>
        <begin position="49"/>
        <end position="62"/>
    </location>
</feature>
<comment type="caution">
    <text evidence="3">The sequence shown here is derived from an EMBL/GenBank/DDBJ whole genome shotgun (WGS) entry which is preliminary data.</text>
</comment>
<protein>
    <submittedName>
        <fullName evidence="3">ABC transporter permease</fullName>
    </submittedName>
</protein>
<feature type="region of interest" description="Disordered" evidence="1">
    <location>
        <begin position="1"/>
        <end position="67"/>
    </location>
</feature>
<evidence type="ECO:0000313" key="4">
    <source>
        <dbReference type="Proteomes" id="UP000193577"/>
    </source>
</evidence>
<gene>
    <name evidence="3" type="ORF">B8W67_17790</name>
</gene>
<evidence type="ECO:0000256" key="1">
    <source>
        <dbReference type="SAM" id="MobiDB-lite"/>
    </source>
</evidence>
<dbReference type="GO" id="GO:0043190">
    <property type="term" value="C:ATP-binding cassette (ABC) transporter complex"/>
    <property type="evidence" value="ECO:0007669"/>
    <property type="project" value="InterPro"/>
</dbReference>
<accession>A0AA91PBX2</accession>
<reference evidence="3 4" key="1">
    <citation type="submission" date="2017-04" db="EMBL/GenBank/DDBJ databases">
        <title>The new phylogeny of genus Mycobacterium.</title>
        <authorList>
            <person name="Tortoli E."/>
            <person name="Trovato A."/>
            <person name="Cirillo D.M."/>
        </authorList>
    </citation>
    <scope>NUCLEOTIDE SEQUENCE [LARGE SCALE GENOMIC DNA]</scope>
    <source>
        <strain evidence="3 4">KCTC 19819</strain>
    </source>
</reference>
<dbReference type="InterPro" id="IPR030802">
    <property type="entry name" value="Permease_MalE"/>
</dbReference>
<keyword evidence="2" id="KW-1133">Transmembrane helix</keyword>
<keyword evidence="2" id="KW-0472">Membrane</keyword>
<proteinExistence type="predicted"/>
<feature type="transmembrane region" description="Helical" evidence="2">
    <location>
        <begin position="237"/>
        <end position="267"/>
    </location>
</feature>
<evidence type="ECO:0000313" key="3">
    <source>
        <dbReference type="EMBL" id="OSC28371.1"/>
    </source>
</evidence>
<dbReference type="GO" id="GO:0005548">
    <property type="term" value="F:phospholipid transporter activity"/>
    <property type="evidence" value="ECO:0007669"/>
    <property type="project" value="TreeGrafter"/>
</dbReference>
<evidence type="ECO:0000256" key="2">
    <source>
        <dbReference type="SAM" id="Phobius"/>
    </source>
</evidence>
<dbReference type="Proteomes" id="UP000193577">
    <property type="component" value="Unassembled WGS sequence"/>
</dbReference>
<keyword evidence="4" id="KW-1185">Reference proteome</keyword>
<organism evidence="3 4">
    <name type="scientific">Mycolicibacillus koreensis</name>
    <dbReference type="NCBI Taxonomy" id="1069220"/>
    <lineage>
        <taxon>Bacteria</taxon>
        <taxon>Bacillati</taxon>
        <taxon>Actinomycetota</taxon>
        <taxon>Actinomycetes</taxon>
        <taxon>Mycobacteriales</taxon>
        <taxon>Mycobacteriaceae</taxon>
        <taxon>Mycolicibacillus</taxon>
    </lineage>
</organism>
<feature type="compositionally biased region" description="Basic and acidic residues" evidence="1">
    <location>
        <begin position="35"/>
        <end position="47"/>
    </location>
</feature>
<keyword evidence="2" id="KW-0812">Transmembrane</keyword>